<gene>
    <name evidence="2" type="ORF">EKD16_06190</name>
</gene>
<feature type="domain" description="CHAT" evidence="1">
    <location>
        <begin position="112"/>
        <end position="427"/>
    </location>
</feature>
<dbReference type="KEGG" id="strr:EKD16_06190"/>
<reference evidence="2 3" key="1">
    <citation type="submission" date="2019-02" db="EMBL/GenBank/DDBJ databases">
        <authorList>
            <person name="Khodamoradi S."/>
            <person name="Hahnke R.L."/>
            <person name="Kaempfer P."/>
            <person name="Schumann P."/>
            <person name="Rohde M."/>
            <person name="Steinert M."/>
            <person name="Luzhetskyy A."/>
            <person name="Wink J."/>
            <person name="Ruckert C."/>
        </authorList>
    </citation>
    <scope>NUCLEOTIDE SEQUENCE [LARGE SCALE GENOMIC DNA]</scope>
    <source>
        <strain evidence="2 3">M2</strain>
    </source>
</reference>
<dbReference type="InterPro" id="IPR024983">
    <property type="entry name" value="CHAT_dom"/>
</dbReference>
<name>A0A4P6PXP3_9ACTN</name>
<evidence type="ECO:0000313" key="2">
    <source>
        <dbReference type="EMBL" id="QBI53036.1"/>
    </source>
</evidence>
<sequence length="428" mass="45957">MIEDRHRLAREFADTIERIRSLEGFDSFGAVPTPEELIAQAHHGPLVVFTTGREWCDALLVTASGITHLNLIGVTGQIVADTAASFHRAQATVLHAAGRSERVAAEKRLGTTLEWLWDAVTGPVLHALGYHDEPAEGRPWPRVWWIPDGPLGLLPLHAAGHHSDPAGHGRRTVMDRVVSSYTPTVRALAYSRRAADGVPAPTASSLVVAMPTTPGLPGGQTLPHVADEADAARRHLPDSTVLRTPAFDADADADDVDPSMLPTAERVLQRLPSCAIAHFACHGTSDPTDPSQSRLLLYDHARNPLTVTSLGPLRLEGARLAYLSACSTAAIKTGDLIDEAIHVASAFQLAGFPHVVGTLWEINDRIAVTVADRFYTHLRDPDGNLDPGRAACALHATVREVRDGADLPEGYDRTAVPSLWAAYLHTGA</sequence>
<protein>
    <submittedName>
        <fullName evidence="2">CHAT domain protein</fullName>
    </submittedName>
</protein>
<dbReference type="EMBL" id="CP036455">
    <property type="protein sequence ID" value="QBI53036.1"/>
    <property type="molecule type" value="Genomic_DNA"/>
</dbReference>
<evidence type="ECO:0000259" key="1">
    <source>
        <dbReference type="Pfam" id="PF12770"/>
    </source>
</evidence>
<proteinExistence type="predicted"/>
<keyword evidence="3" id="KW-1185">Reference proteome</keyword>
<dbReference type="Pfam" id="PF12770">
    <property type="entry name" value="CHAT"/>
    <property type="match status" value="1"/>
</dbReference>
<dbReference type="Proteomes" id="UP000292235">
    <property type="component" value="Chromosome"/>
</dbReference>
<dbReference type="AlphaFoldDB" id="A0A4P6PXP3"/>
<organism evidence="2 3">
    <name type="scientific">Streptomonospora litoralis</name>
    <dbReference type="NCBI Taxonomy" id="2498135"/>
    <lineage>
        <taxon>Bacteria</taxon>
        <taxon>Bacillati</taxon>
        <taxon>Actinomycetota</taxon>
        <taxon>Actinomycetes</taxon>
        <taxon>Streptosporangiales</taxon>
        <taxon>Nocardiopsidaceae</taxon>
        <taxon>Streptomonospora</taxon>
    </lineage>
</organism>
<accession>A0A4P6PXP3</accession>
<evidence type="ECO:0000313" key="3">
    <source>
        <dbReference type="Proteomes" id="UP000292235"/>
    </source>
</evidence>